<accession>A0A9Q3HHN9</accession>
<organism evidence="2 3">
    <name type="scientific">Austropuccinia psidii MF-1</name>
    <dbReference type="NCBI Taxonomy" id="1389203"/>
    <lineage>
        <taxon>Eukaryota</taxon>
        <taxon>Fungi</taxon>
        <taxon>Dikarya</taxon>
        <taxon>Basidiomycota</taxon>
        <taxon>Pucciniomycotina</taxon>
        <taxon>Pucciniomycetes</taxon>
        <taxon>Pucciniales</taxon>
        <taxon>Sphaerophragmiaceae</taxon>
        <taxon>Austropuccinia</taxon>
    </lineage>
</organism>
<sequence length="92" mass="10746">MAQEKEGASKSEAPVVSTGKPQANQPLKEGKKNKKKDWKKTELPSYRLPRIQKYYIENLFNMARTLMELKDKEEQSMRQSSFPKKSLCLLRK</sequence>
<reference evidence="2" key="1">
    <citation type="submission" date="2021-03" db="EMBL/GenBank/DDBJ databases">
        <title>Draft genome sequence of rust myrtle Austropuccinia psidii MF-1, a brazilian biotype.</title>
        <authorList>
            <person name="Quecine M.C."/>
            <person name="Pachon D.M.R."/>
            <person name="Bonatelli M.L."/>
            <person name="Correr F.H."/>
            <person name="Franceschini L.M."/>
            <person name="Leite T.F."/>
            <person name="Margarido G.R.A."/>
            <person name="Almeida C.A."/>
            <person name="Ferrarezi J.A."/>
            <person name="Labate C.A."/>
        </authorList>
    </citation>
    <scope>NUCLEOTIDE SEQUENCE</scope>
    <source>
        <strain evidence="2">MF-1</strain>
    </source>
</reference>
<proteinExistence type="predicted"/>
<evidence type="ECO:0000256" key="1">
    <source>
        <dbReference type="SAM" id="MobiDB-lite"/>
    </source>
</evidence>
<protein>
    <submittedName>
        <fullName evidence="2">Uncharacterized protein</fullName>
    </submittedName>
</protein>
<evidence type="ECO:0000313" key="2">
    <source>
        <dbReference type="EMBL" id="MBW0502255.1"/>
    </source>
</evidence>
<dbReference type="EMBL" id="AVOT02016729">
    <property type="protein sequence ID" value="MBW0502255.1"/>
    <property type="molecule type" value="Genomic_DNA"/>
</dbReference>
<keyword evidence="3" id="KW-1185">Reference proteome</keyword>
<evidence type="ECO:0000313" key="3">
    <source>
        <dbReference type="Proteomes" id="UP000765509"/>
    </source>
</evidence>
<comment type="caution">
    <text evidence="2">The sequence shown here is derived from an EMBL/GenBank/DDBJ whole genome shotgun (WGS) entry which is preliminary data.</text>
</comment>
<gene>
    <name evidence="2" type="ORF">O181_041970</name>
</gene>
<name>A0A9Q3HHN9_9BASI</name>
<dbReference type="Proteomes" id="UP000765509">
    <property type="component" value="Unassembled WGS sequence"/>
</dbReference>
<feature type="region of interest" description="Disordered" evidence="1">
    <location>
        <begin position="72"/>
        <end position="92"/>
    </location>
</feature>
<dbReference type="AlphaFoldDB" id="A0A9Q3HHN9"/>
<feature type="region of interest" description="Disordered" evidence="1">
    <location>
        <begin position="1"/>
        <end position="42"/>
    </location>
</feature>